<comment type="caution">
    <text evidence="1">The sequence shown here is derived from an EMBL/GenBank/DDBJ whole genome shotgun (WGS) entry which is preliminary data.</text>
</comment>
<gene>
    <name evidence="1" type="ORF">BFV95_4627</name>
</gene>
<reference evidence="1 2" key="1">
    <citation type="submission" date="2016-09" db="EMBL/GenBank/DDBJ databases">
        <title>Draft Genome Sequence of four Alteromonas macleodii strains isolated from copper coupons and grown long-term at elevated copper levels.</title>
        <authorList>
            <person name="Cusick K."/>
            <person name="Dale J."/>
            <person name="Little B."/>
            <person name="Biffinger J."/>
        </authorList>
    </citation>
    <scope>NUCLEOTIDE SEQUENCE [LARGE SCALE GENOMIC DNA]</scope>
    <source>
        <strain evidence="1 2">KCP01</strain>
    </source>
</reference>
<evidence type="ECO:0000313" key="2">
    <source>
        <dbReference type="Proteomes" id="UP000095392"/>
    </source>
</evidence>
<dbReference type="AlphaFoldDB" id="A0AB36FL69"/>
<organism evidence="1 2">
    <name type="scientific">Alteromonas macleodii</name>
    <name type="common">Pseudoalteromonas macleodii</name>
    <dbReference type="NCBI Taxonomy" id="28108"/>
    <lineage>
        <taxon>Bacteria</taxon>
        <taxon>Pseudomonadati</taxon>
        <taxon>Pseudomonadota</taxon>
        <taxon>Gammaproteobacteria</taxon>
        <taxon>Alteromonadales</taxon>
        <taxon>Alteromonadaceae</taxon>
        <taxon>Alteromonas/Salinimonas group</taxon>
        <taxon>Alteromonas</taxon>
    </lineage>
</organism>
<sequence length="94" mass="10213">MHLAANPSIKSQSDAINDILMRFEKLSQQAADSKAHSLEEVMAALSEQSNVLGQLFNLGLRSYGLNVEVAAHTEPNLPSKGEARAKQLLAQVNR</sequence>
<name>A0AB36FL69_ALTMA</name>
<keyword evidence="2" id="KW-1185">Reference proteome</keyword>
<proteinExistence type="predicted"/>
<dbReference type="Proteomes" id="UP000095392">
    <property type="component" value="Unassembled WGS sequence"/>
</dbReference>
<accession>A0AB36FL69</accession>
<evidence type="ECO:0000313" key="1">
    <source>
        <dbReference type="EMBL" id="OES24868.1"/>
    </source>
</evidence>
<protein>
    <submittedName>
        <fullName evidence="1">Uncharacterized protein</fullName>
    </submittedName>
</protein>
<dbReference type="EMBL" id="MIPY01000058">
    <property type="protein sequence ID" value="OES24868.1"/>
    <property type="molecule type" value="Genomic_DNA"/>
</dbReference>